<gene>
    <name evidence="2 3" type="primary">LOC116939324</name>
</gene>
<proteinExistence type="predicted"/>
<dbReference type="RefSeq" id="XP_032803420.1">
    <property type="nucleotide sequence ID" value="XM_032947529.1"/>
</dbReference>
<evidence type="ECO:0000313" key="3">
    <source>
        <dbReference type="RefSeq" id="XP_032803420.1"/>
    </source>
</evidence>
<evidence type="ECO:0000313" key="2">
    <source>
        <dbReference type="RefSeq" id="XP_032803419.1"/>
    </source>
</evidence>
<dbReference type="RefSeq" id="XP_032803419.1">
    <property type="nucleotide sequence ID" value="XM_032947528.1"/>
</dbReference>
<protein>
    <submittedName>
        <fullName evidence="2 3">Uncharacterized protein LOC116939324 isoform X1</fullName>
    </submittedName>
</protein>
<accession>A0AAJ7WMN2</accession>
<evidence type="ECO:0000313" key="1">
    <source>
        <dbReference type="Proteomes" id="UP001318040"/>
    </source>
</evidence>
<organism evidence="1 2">
    <name type="scientific">Petromyzon marinus</name>
    <name type="common">Sea lamprey</name>
    <dbReference type="NCBI Taxonomy" id="7757"/>
    <lineage>
        <taxon>Eukaryota</taxon>
        <taxon>Metazoa</taxon>
        <taxon>Chordata</taxon>
        <taxon>Craniata</taxon>
        <taxon>Vertebrata</taxon>
        <taxon>Cyclostomata</taxon>
        <taxon>Hyperoartia</taxon>
        <taxon>Petromyzontiformes</taxon>
        <taxon>Petromyzontidae</taxon>
        <taxon>Petromyzon</taxon>
    </lineage>
</organism>
<keyword evidence="1" id="KW-1185">Reference proteome</keyword>
<dbReference type="AlphaFoldDB" id="A0AAJ7WMN2"/>
<reference evidence="2 3" key="1">
    <citation type="submission" date="2025-04" db="UniProtKB">
        <authorList>
            <consortium name="RefSeq"/>
        </authorList>
    </citation>
    <scope>IDENTIFICATION</scope>
    <source>
        <tissue evidence="2 3">Sperm</tissue>
    </source>
</reference>
<dbReference type="KEGG" id="pmrn:116939324"/>
<dbReference type="Proteomes" id="UP001318040">
    <property type="component" value="Chromosome 6"/>
</dbReference>
<name>A0AAJ7WMN2_PETMA</name>
<sequence length="201" mass="22172">MEGDCSQQQQQELLVKALARTVAGGRSLLGGAQAESGEAGELQEFVLQKITSLGGMIREYAQLMSSMLVSSRADLEQLWRLHLGKSDVREAVEELLQLEEEWSSFLKGMDERLDIEVTAPGVAEPAVQLPLDLELTDARCGRCLSQRCWVRTLHPCCSCCFVISPDCPDAIMSPGSSLTRETWLRGWCWCRSVAAAELRPG</sequence>